<proteinExistence type="predicted"/>
<dbReference type="EMBL" id="GBXM01086073">
    <property type="protein sequence ID" value="JAH22504.1"/>
    <property type="molecule type" value="Transcribed_RNA"/>
</dbReference>
<evidence type="ECO:0000313" key="1">
    <source>
        <dbReference type="EMBL" id="JAH22504.1"/>
    </source>
</evidence>
<sequence>MLIRRLLSQIVKKKINSSYMRTEKKKSKEAHLS</sequence>
<organism evidence="1">
    <name type="scientific">Anguilla anguilla</name>
    <name type="common">European freshwater eel</name>
    <name type="synonym">Muraena anguilla</name>
    <dbReference type="NCBI Taxonomy" id="7936"/>
    <lineage>
        <taxon>Eukaryota</taxon>
        <taxon>Metazoa</taxon>
        <taxon>Chordata</taxon>
        <taxon>Craniata</taxon>
        <taxon>Vertebrata</taxon>
        <taxon>Euteleostomi</taxon>
        <taxon>Actinopterygii</taxon>
        <taxon>Neopterygii</taxon>
        <taxon>Teleostei</taxon>
        <taxon>Anguilliformes</taxon>
        <taxon>Anguillidae</taxon>
        <taxon>Anguilla</taxon>
    </lineage>
</organism>
<dbReference type="AlphaFoldDB" id="A0A0E9R072"/>
<reference evidence="1" key="1">
    <citation type="submission" date="2014-11" db="EMBL/GenBank/DDBJ databases">
        <authorList>
            <person name="Amaro Gonzalez C."/>
        </authorList>
    </citation>
    <scope>NUCLEOTIDE SEQUENCE</scope>
</reference>
<reference evidence="1" key="2">
    <citation type="journal article" date="2015" name="Fish Shellfish Immunol.">
        <title>Early steps in the European eel (Anguilla anguilla)-Vibrio vulnificus interaction in the gills: Role of the RtxA13 toxin.</title>
        <authorList>
            <person name="Callol A."/>
            <person name="Pajuelo D."/>
            <person name="Ebbesson L."/>
            <person name="Teles M."/>
            <person name="MacKenzie S."/>
            <person name="Amaro C."/>
        </authorList>
    </citation>
    <scope>NUCLEOTIDE SEQUENCE</scope>
</reference>
<name>A0A0E9R072_ANGAN</name>
<accession>A0A0E9R072</accession>
<protein>
    <submittedName>
        <fullName evidence="1">Uncharacterized protein</fullName>
    </submittedName>
</protein>